<organism evidence="2 3">
    <name type="scientific">Eufriesea mexicana</name>
    <dbReference type="NCBI Taxonomy" id="516756"/>
    <lineage>
        <taxon>Eukaryota</taxon>
        <taxon>Metazoa</taxon>
        <taxon>Ecdysozoa</taxon>
        <taxon>Arthropoda</taxon>
        <taxon>Hexapoda</taxon>
        <taxon>Insecta</taxon>
        <taxon>Pterygota</taxon>
        <taxon>Neoptera</taxon>
        <taxon>Endopterygota</taxon>
        <taxon>Hymenoptera</taxon>
        <taxon>Apocrita</taxon>
        <taxon>Aculeata</taxon>
        <taxon>Apoidea</taxon>
        <taxon>Anthophila</taxon>
        <taxon>Apidae</taxon>
        <taxon>Eufriesea</taxon>
    </lineage>
</organism>
<feature type="region of interest" description="Disordered" evidence="1">
    <location>
        <begin position="782"/>
        <end position="801"/>
    </location>
</feature>
<feature type="compositionally biased region" description="Low complexity" evidence="1">
    <location>
        <begin position="353"/>
        <end position="367"/>
    </location>
</feature>
<feature type="region of interest" description="Disordered" evidence="1">
    <location>
        <begin position="32"/>
        <end position="182"/>
    </location>
</feature>
<feature type="compositionally biased region" description="Basic and acidic residues" evidence="1">
    <location>
        <begin position="720"/>
        <end position="743"/>
    </location>
</feature>
<feature type="compositionally biased region" description="Basic and acidic residues" evidence="1">
    <location>
        <begin position="110"/>
        <end position="148"/>
    </location>
</feature>
<name>A0A310SBZ9_9HYME</name>
<feature type="compositionally biased region" description="Low complexity" evidence="1">
    <location>
        <begin position="567"/>
        <end position="582"/>
    </location>
</feature>
<feature type="compositionally biased region" description="Basic and acidic residues" evidence="1">
    <location>
        <begin position="583"/>
        <end position="604"/>
    </location>
</feature>
<feature type="compositionally biased region" description="Low complexity" evidence="1">
    <location>
        <begin position="1101"/>
        <end position="1115"/>
    </location>
</feature>
<evidence type="ECO:0000256" key="1">
    <source>
        <dbReference type="SAM" id="MobiDB-lite"/>
    </source>
</evidence>
<proteinExistence type="predicted"/>
<accession>A0A310SBZ9</accession>
<feature type="region of interest" description="Disordered" evidence="1">
    <location>
        <begin position="997"/>
        <end position="1038"/>
    </location>
</feature>
<feature type="compositionally biased region" description="Polar residues" evidence="1">
    <location>
        <begin position="66"/>
        <end position="80"/>
    </location>
</feature>
<protein>
    <submittedName>
        <fullName evidence="2">Uncharacterized protein</fullName>
    </submittedName>
</protein>
<feature type="compositionally biased region" description="Pro residues" evidence="1">
    <location>
        <begin position="492"/>
        <end position="503"/>
    </location>
</feature>
<reference evidence="2 3" key="1">
    <citation type="submission" date="2015-07" db="EMBL/GenBank/DDBJ databases">
        <title>The genome of Eufriesea mexicana.</title>
        <authorList>
            <person name="Pan H."/>
            <person name="Kapheim K."/>
        </authorList>
    </citation>
    <scope>NUCLEOTIDE SEQUENCE [LARGE SCALE GENOMIC DNA]</scope>
    <source>
        <strain evidence="2">0111107269</strain>
        <tissue evidence="2">Whole body</tissue>
    </source>
</reference>
<feature type="region of interest" description="Disordered" evidence="1">
    <location>
        <begin position="209"/>
        <end position="236"/>
    </location>
</feature>
<feature type="compositionally biased region" description="Basic and acidic residues" evidence="1">
    <location>
        <begin position="787"/>
        <end position="801"/>
    </location>
</feature>
<evidence type="ECO:0000313" key="3">
    <source>
        <dbReference type="Proteomes" id="UP000250275"/>
    </source>
</evidence>
<feature type="region of interest" description="Disordered" evidence="1">
    <location>
        <begin position="1095"/>
        <end position="1213"/>
    </location>
</feature>
<feature type="compositionally biased region" description="Basic and acidic residues" evidence="1">
    <location>
        <begin position="1010"/>
        <end position="1038"/>
    </location>
</feature>
<feature type="compositionally biased region" description="Low complexity" evidence="1">
    <location>
        <begin position="631"/>
        <end position="642"/>
    </location>
</feature>
<dbReference type="Proteomes" id="UP000250275">
    <property type="component" value="Unassembled WGS sequence"/>
</dbReference>
<feature type="compositionally biased region" description="Basic and acidic residues" evidence="1">
    <location>
        <begin position="155"/>
        <end position="171"/>
    </location>
</feature>
<dbReference type="EMBL" id="KQ769940">
    <property type="protein sequence ID" value="OAD52763.1"/>
    <property type="molecule type" value="Genomic_DNA"/>
</dbReference>
<feature type="compositionally biased region" description="Low complexity" evidence="1">
    <location>
        <begin position="1177"/>
        <end position="1191"/>
    </location>
</feature>
<keyword evidence="3" id="KW-1185">Reference proteome</keyword>
<feature type="compositionally biased region" description="Basic and acidic residues" evidence="1">
    <location>
        <begin position="401"/>
        <end position="412"/>
    </location>
</feature>
<gene>
    <name evidence="2" type="ORF">WN48_00339</name>
</gene>
<feature type="compositionally biased region" description="Polar residues" evidence="1">
    <location>
        <begin position="644"/>
        <end position="653"/>
    </location>
</feature>
<feature type="compositionally biased region" description="Polar residues" evidence="1">
    <location>
        <begin position="618"/>
        <end position="628"/>
    </location>
</feature>
<feature type="compositionally biased region" description="Low complexity" evidence="1">
    <location>
        <begin position="476"/>
        <end position="486"/>
    </location>
</feature>
<feature type="compositionally biased region" description="Basic and acidic residues" evidence="1">
    <location>
        <begin position="925"/>
        <end position="951"/>
    </location>
</feature>
<feature type="region of interest" description="Disordered" evidence="1">
    <location>
        <begin position="868"/>
        <end position="962"/>
    </location>
</feature>
<evidence type="ECO:0000313" key="2">
    <source>
        <dbReference type="EMBL" id="OAD52763.1"/>
    </source>
</evidence>
<feature type="compositionally biased region" description="Polar residues" evidence="1">
    <location>
        <begin position="1192"/>
        <end position="1213"/>
    </location>
</feature>
<feature type="compositionally biased region" description="Basic and acidic residues" evidence="1">
    <location>
        <begin position="48"/>
        <end position="63"/>
    </location>
</feature>
<feature type="compositionally biased region" description="Basic and acidic residues" evidence="1">
    <location>
        <begin position="91"/>
        <end position="101"/>
    </location>
</feature>
<feature type="region of interest" description="Disordered" evidence="1">
    <location>
        <begin position="300"/>
        <end position="770"/>
    </location>
</feature>
<dbReference type="AlphaFoldDB" id="A0A310SBZ9"/>
<feature type="compositionally biased region" description="Low complexity" evidence="1">
    <location>
        <begin position="549"/>
        <end position="560"/>
    </location>
</feature>
<sequence>MPPPPFELEKKEIIEEPCVKKEIHEKKDYLSSFRATSPGRPWSSSSDVETRSHVSTDLSEYRCHSAASSHQEIIRSTSPRPSADALAMEKSWAKKCADSTRKSWPPQEEASTKFKHEWQVPGEDFKTSTKEFKREVEETPEGGIKKTSMESSSTTEKRSWSSKQESTERMTKRAPSPPITQPIIYNAETIKVDHMVNKMEEKSLYEKYISESDTKKSERSEKFEEKYSKKWTGSDDLKAPSLVRSVEPPKKPVVQLYHPVPPTDQIILEPGPPPEIGYIPAPVVREKKIEKIEKNLEVSLEHQPAKIPPGGIRTIPPSPKKEEPPALPPKDIRITPPPIPAKQLAPVEPLEPFPFKTSPTPVTKTPKVAPPPTPTKFIKGSFTQESDYESDMDILMKPKWRPYESDSEEPRYRRVQPPVPKQPTRPRSTEPEPLPPSKFEVPPSLGPPRPVITKEQQERIYKKTTTVKRHEKEIKQQQQQQQQQQQTYQVAQPPPIELKPGSPPIYVQPATKSPTPKSPPAKKPESPKFKVKTFQQESGYMADTDEPFQQKSSVQSIQKSFGKHESSSSMTSHTESRTSYSESRSEYFESKNYDSRHQQQKKESFAPSAPSIAKQPAQPASVQRSSFVEKSYASSASPSRFSSTKETIYTTDQSQKKLETAKKILPPSPSPSKFVKGEFRESDYESDYDGRIPPLWKPRGYESDDQTFKPVKPNLAGSGKPKEHRTPLIDVSRTKELEKKERMATTPTKSKTVLLPGSPPEMAYAPPQPTYYEARSGIPFHNAIGTETKKTVRMDESTENSRRIVTVEQTNRVIKFGDQRPPGDFRSFETAEKQKATFRVPTPKKFVQGQFRESDYESDIDTRIKPKWAPADSDTEEPRYRKVQPPMLKGPRSSSAPVRHEHVVSPLEFDTGPPAMKRQTSMTQLRDERTKKIDSQMRTQRDVSTRQEELLKPGSPPEFGFISRSDVKKAANHVASRHTSDMTSSFKSKTEKFVSDIQSDLKQSKPILKHPVDSRASDGDEPRTYREETRHSEHGTKQIDPDTGLIYFKYDFGYEFGIVLPGEGKKTVSSSNRTIQGQRRASDIEVPIVHEFTTRKENGFAKRSSSTASSARQSKPAGKFGTSKTVKWEPTSESEFSEAEDARNARKRHQDGSSAMAPPSLVIPCSPSPSRWDHTTPSPLSLSPSLPSLSPRYSSATGPPSNVDSAGSPWPTTNGVASSKEVIQPYLEILPKKAPLFITVTCLQLNERFRCW</sequence>
<dbReference type="OrthoDB" id="2152335at2759"/>